<gene>
    <name evidence="1" type="ORF">CBA19CS42_17575</name>
</gene>
<dbReference type="RefSeq" id="WP_035500077.1">
    <property type="nucleotide sequence ID" value="NZ_BPUQ01000002.1"/>
</dbReference>
<protein>
    <submittedName>
        <fullName evidence="1">Uncharacterized protein</fullName>
    </submittedName>
</protein>
<organism evidence="1 2">
    <name type="scientific">Caballeronia novacaledonica</name>
    <dbReference type="NCBI Taxonomy" id="1544861"/>
    <lineage>
        <taxon>Bacteria</taxon>
        <taxon>Pseudomonadati</taxon>
        <taxon>Pseudomonadota</taxon>
        <taxon>Betaproteobacteria</taxon>
        <taxon>Burkholderiales</taxon>
        <taxon>Burkholderiaceae</taxon>
        <taxon>Caballeronia</taxon>
    </lineage>
</organism>
<dbReference type="EMBL" id="BPUS01000006">
    <property type="protein sequence ID" value="GJH26353.1"/>
    <property type="molecule type" value="Genomic_DNA"/>
</dbReference>
<comment type="caution">
    <text evidence="1">The sequence shown here is derived from an EMBL/GenBank/DDBJ whole genome shotgun (WGS) entry which is preliminary data.</text>
</comment>
<proteinExistence type="predicted"/>
<evidence type="ECO:0000313" key="2">
    <source>
        <dbReference type="Proteomes" id="UP001055111"/>
    </source>
</evidence>
<evidence type="ECO:0000313" key="1">
    <source>
        <dbReference type="EMBL" id="GJH26353.1"/>
    </source>
</evidence>
<reference evidence="1" key="1">
    <citation type="submission" date="2022-09" db="EMBL/GenBank/DDBJ databases">
        <title>Isolation and characterization of 3-chlorobenzoate degrading bacteria from soils in Shizuoka.</title>
        <authorList>
            <person name="Ifat A."/>
            <person name="Ogawa N."/>
            <person name="Kimbara K."/>
            <person name="Moriuchi R."/>
            <person name="Dohra H."/>
            <person name="Shintani M."/>
        </authorList>
    </citation>
    <scope>NUCLEOTIDE SEQUENCE</scope>
    <source>
        <strain evidence="1">19CS4-2</strain>
    </source>
</reference>
<dbReference type="AlphaFoldDB" id="A0AA37MHR8"/>
<accession>A0AA37MHR8</accession>
<name>A0AA37MHR8_9BURK</name>
<dbReference type="Proteomes" id="UP001055111">
    <property type="component" value="Unassembled WGS sequence"/>
</dbReference>
<sequence length="94" mass="10683">MPAFPPLYKGFELHPLVFSRAFSRFDRHSRYDEGYDVAIRICRPEISGEAGTSRVFKLDRQDVFVDFGIARRAARQRGEDIVDGKVEGSSVADM</sequence>